<organism evidence="3 4">
    <name type="scientific">Halomonas dongshanensis</name>
    <dbReference type="NCBI Taxonomy" id="2890835"/>
    <lineage>
        <taxon>Bacteria</taxon>
        <taxon>Pseudomonadati</taxon>
        <taxon>Pseudomonadota</taxon>
        <taxon>Gammaproteobacteria</taxon>
        <taxon>Oceanospirillales</taxon>
        <taxon>Halomonadaceae</taxon>
        <taxon>Halomonas</taxon>
    </lineage>
</organism>
<sequence>MRHSFAFRRTARAALGLSALTLLTAVLPAQAATTLRIMHFLPAMSNAQQQVIEPWCEELETRSEGELKCQIYPSMQLGGTPAQLADSVRNGVVDIGWTALGYSAGRFPRSEALELPFMLPAGGVDASRIAWRFSQEQAADDFREFKVLAVHSDGGSVFHTRETPISTLEDMNGLRLRASTRMASQIVDELGASAVSMPPAQIADTLAKGVIDGASASWEVVPPTKLNEVTFYHTDTANDQATPTVTVLAMLMNQRSYDRLPEAARQALDELSGEVLSERFGRAWDEAIARARDDVASDDAHTVITLDDEAWQAMEEATQGVAAQWMADQQGGIDRQALAASLTALVEEEAPTLEHRASHQ</sequence>
<proteinExistence type="predicted"/>
<feature type="chain" id="PRO_5045956715" evidence="2">
    <location>
        <begin position="32"/>
        <end position="360"/>
    </location>
</feature>
<dbReference type="RefSeq" id="WP_259034349.1">
    <property type="nucleotide sequence ID" value="NZ_JAJISC010000001.1"/>
</dbReference>
<dbReference type="EMBL" id="JAJISC010000001">
    <property type="protein sequence ID" value="MCS2607841.1"/>
    <property type="molecule type" value="Genomic_DNA"/>
</dbReference>
<dbReference type="Proteomes" id="UP001165542">
    <property type="component" value="Unassembled WGS sequence"/>
</dbReference>
<evidence type="ECO:0000256" key="2">
    <source>
        <dbReference type="SAM" id="SignalP"/>
    </source>
</evidence>
<evidence type="ECO:0000313" key="3">
    <source>
        <dbReference type="EMBL" id="MCS2607841.1"/>
    </source>
</evidence>
<dbReference type="NCBIfam" id="NF037995">
    <property type="entry name" value="TRAP_S1"/>
    <property type="match status" value="1"/>
</dbReference>
<gene>
    <name evidence="3" type="ORF">LLY24_00710</name>
</gene>
<dbReference type="CDD" id="cd13665">
    <property type="entry name" value="PBP2_TRAP_Dctp3_4"/>
    <property type="match status" value="1"/>
</dbReference>
<reference evidence="3" key="1">
    <citation type="submission" date="2021-11" db="EMBL/GenBank/DDBJ databases">
        <title>Halomonas sp., isolated from a coastal aquaculture zone in Dongshan Bay.</title>
        <authorList>
            <person name="Lin W."/>
        </authorList>
    </citation>
    <scope>NUCLEOTIDE SEQUENCE</scope>
    <source>
        <strain evidence="3">Yzlin-01</strain>
    </source>
</reference>
<keyword evidence="4" id="KW-1185">Reference proteome</keyword>
<dbReference type="InterPro" id="IPR018389">
    <property type="entry name" value="DctP_fam"/>
</dbReference>
<dbReference type="Gene3D" id="3.40.190.170">
    <property type="entry name" value="Bacterial extracellular solute-binding protein, family 7"/>
    <property type="match status" value="1"/>
</dbReference>
<keyword evidence="1 2" id="KW-0732">Signal</keyword>
<evidence type="ECO:0000313" key="4">
    <source>
        <dbReference type="Proteomes" id="UP001165542"/>
    </source>
</evidence>
<dbReference type="InterPro" id="IPR038404">
    <property type="entry name" value="TRAP_DctP_sf"/>
</dbReference>
<accession>A0ABT2E8F7</accession>
<dbReference type="PANTHER" id="PTHR33376:SF15">
    <property type="entry name" value="BLL6794 PROTEIN"/>
    <property type="match status" value="1"/>
</dbReference>
<feature type="signal peptide" evidence="2">
    <location>
        <begin position="1"/>
        <end position="31"/>
    </location>
</feature>
<name>A0ABT2E8F7_9GAMM</name>
<comment type="caution">
    <text evidence="3">The sequence shown here is derived from an EMBL/GenBank/DDBJ whole genome shotgun (WGS) entry which is preliminary data.</text>
</comment>
<dbReference type="Pfam" id="PF03480">
    <property type="entry name" value="DctP"/>
    <property type="match status" value="1"/>
</dbReference>
<evidence type="ECO:0000256" key="1">
    <source>
        <dbReference type="ARBA" id="ARBA00022729"/>
    </source>
</evidence>
<dbReference type="PANTHER" id="PTHR33376">
    <property type="match status" value="1"/>
</dbReference>
<protein>
    <submittedName>
        <fullName evidence="3">TRAP transporter substrate-binding protein</fullName>
    </submittedName>
</protein>